<dbReference type="PANTHER" id="PTHR44520:SF2">
    <property type="entry name" value="RESPONSE REGULATOR RCP1"/>
    <property type="match status" value="1"/>
</dbReference>
<dbReference type="Gene3D" id="3.40.50.2300">
    <property type="match status" value="1"/>
</dbReference>
<evidence type="ECO:0000313" key="3">
    <source>
        <dbReference type="EMBL" id="SDD88986.1"/>
    </source>
</evidence>
<dbReference type="GO" id="GO:0000160">
    <property type="term" value="P:phosphorelay signal transduction system"/>
    <property type="evidence" value="ECO:0007669"/>
    <property type="project" value="InterPro"/>
</dbReference>
<dbReference type="InterPro" id="IPR052893">
    <property type="entry name" value="TCS_response_regulator"/>
</dbReference>
<proteinExistence type="predicted"/>
<dbReference type="Pfam" id="PF00072">
    <property type="entry name" value="Response_reg"/>
    <property type="match status" value="1"/>
</dbReference>
<feature type="domain" description="Response regulatory" evidence="2">
    <location>
        <begin position="7"/>
        <end position="132"/>
    </location>
</feature>
<dbReference type="EMBL" id="FMZP01000065">
    <property type="protein sequence ID" value="SDD88986.1"/>
    <property type="molecule type" value="Genomic_DNA"/>
</dbReference>
<organism evidence="3 6">
    <name type="scientific">Natrinema hispanicum</name>
    <dbReference type="NCBI Taxonomy" id="392421"/>
    <lineage>
        <taxon>Archaea</taxon>
        <taxon>Methanobacteriati</taxon>
        <taxon>Methanobacteriota</taxon>
        <taxon>Stenosarchaea group</taxon>
        <taxon>Halobacteria</taxon>
        <taxon>Halobacteriales</taxon>
        <taxon>Natrialbaceae</taxon>
        <taxon>Natrinema</taxon>
    </lineage>
</organism>
<evidence type="ECO:0000313" key="5">
    <source>
        <dbReference type="Proteomes" id="UP000199320"/>
    </source>
</evidence>
<protein>
    <submittedName>
        <fullName evidence="3">Response regulator receiver domain-containing protein</fullName>
    </submittedName>
</protein>
<evidence type="ECO:0000313" key="4">
    <source>
        <dbReference type="EMBL" id="SEU15625.1"/>
    </source>
</evidence>
<dbReference type="PANTHER" id="PTHR44520">
    <property type="entry name" value="RESPONSE REGULATOR RCP1-RELATED"/>
    <property type="match status" value="1"/>
</dbReference>
<gene>
    <name evidence="4" type="ORF">SAMN04488694_1842</name>
    <name evidence="3" type="ORF">SAMN05192552_10657</name>
</gene>
<dbReference type="EMBL" id="FOIC01000084">
    <property type="protein sequence ID" value="SEU15625.1"/>
    <property type="molecule type" value="Genomic_DNA"/>
</dbReference>
<name>A0A1G6YHF8_9EURY</name>
<dbReference type="CDD" id="cd17557">
    <property type="entry name" value="REC_Rcp-like"/>
    <property type="match status" value="1"/>
</dbReference>
<reference evidence="5 6" key="2">
    <citation type="submission" date="2016-10" db="EMBL/GenBank/DDBJ databases">
        <authorList>
            <person name="Varghese N."/>
            <person name="Submissions S."/>
        </authorList>
    </citation>
    <scope>NUCLEOTIDE SEQUENCE [LARGE SCALE GENOMIC DNA]</scope>
    <source>
        <strain evidence="3 6">CDM_1</strain>
        <strain evidence="5">CDM_6</strain>
    </source>
</reference>
<sequence>MRHRTYDILLVEPKSDSVSRFTDSFETSETPNNVTVVSTGDQALDYIDQHGDYTDAPRPDLVLLDYHLPETSGIELLIELKDRPELQHIPVLVLTSSDATEEISRSYALHANACLQKPDSADEFDQMVQAIEDFWLNSVHFLPKEK</sequence>
<dbReference type="Proteomes" id="UP000199320">
    <property type="component" value="Unassembled WGS sequence"/>
</dbReference>
<dbReference type="RefSeq" id="WP_092936247.1">
    <property type="nucleotide sequence ID" value="NZ_FMZP01000065.1"/>
</dbReference>
<dbReference type="SUPFAM" id="SSF52172">
    <property type="entry name" value="CheY-like"/>
    <property type="match status" value="1"/>
</dbReference>
<dbReference type="Proteomes" id="UP000324021">
    <property type="component" value="Unassembled WGS sequence"/>
</dbReference>
<dbReference type="InterPro" id="IPR011006">
    <property type="entry name" value="CheY-like_superfamily"/>
</dbReference>
<evidence type="ECO:0000259" key="2">
    <source>
        <dbReference type="PROSITE" id="PS50110"/>
    </source>
</evidence>
<keyword evidence="1" id="KW-0597">Phosphoprotein</keyword>
<evidence type="ECO:0000313" key="6">
    <source>
        <dbReference type="Proteomes" id="UP000324021"/>
    </source>
</evidence>
<dbReference type="PROSITE" id="PS50110">
    <property type="entry name" value="RESPONSE_REGULATORY"/>
    <property type="match status" value="1"/>
</dbReference>
<dbReference type="STRING" id="392421.SAMN04488694_1842"/>
<dbReference type="SMART" id="SM00448">
    <property type="entry name" value="REC"/>
    <property type="match status" value="1"/>
</dbReference>
<accession>A0A1G6YHF8</accession>
<dbReference type="InterPro" id="IPR001789">
    <property type="entry name" value="Sig_transdc_resp-reg_receiver"/>
</dbReference>
<feature type="modified residue" description="4-aspartylphosphate" evidence="1">
    <location>
        <position position="65"/>
    </location>
</feature>
<reference evidence="4" key="1">
    <citation type="submission" date="2016-10" db="EMBL/GenBank/DDBJ databases">
        <authorList>
            <person name="de Groot N.N."/>
        </authorList>
    </citation>
    <scope>NUCLEOTIDE SEQUENCE [LARGE SCALE GENOMIC DNA]</scope>
    <source>
        <strain evidence="4">CDM_6</strain>
    </source>
</reference>
<dbReference type="AlphaFoldDB" id="A0A1G6YHF8"/>
<keyword evidence="5" id="KW-1185">Reference proteome</keyword>
<dbReference type="OrthoDB" id="9652at2157"/>
<evidence type="ECO:0000256" key="1">
    <source>
        <dbReference type="PROSITE-ProRule" id="PRU00169"/>
    </source>
</evidence>